<feature type="binding site" evidence="12">
    <location>
        <begin position="249"/>
        <end position="250"/>
    </location>
    <ligand>
        <name>ATP</name>
        <dbReference type="ChEBI" id="CHEBI:30616"/>
    </ligand>
</feature>
<gene>
    <name evidence="12" type="primary">rbsK</name>
    <name evidence="15" type="ORF">N864_10155</name>
</gene>
<comment type="subunit">
    <text evidence="12">Homodimer.</text>
</comment>
<feature type="domain" description="Carbohydrate kinase PfkB" evidence="14">
    <location>
        <begin position="3"/>
        <end position="288"/>
    </location>
</feature>
<feature type="binding site" evidence="12">
    <location>
        <position position="136"/>
    </location>
    <ligand>
        <name>substrate</name>
    </ligand>
</feature>
<dbReference type="GO" id="GO:0019303">
    <property type="term" value="P:D-ribose catabolic process"/>
    <property type="evidence" value="ECO:0007669"/>
    <property type="project" value="UniProtKB-UniRule"/>
</dbReference>
<dbReference type="GO" id="GO:0005524">
    <property type="term" value="F:ATP binding"/>
    <property type="evidence" value="ECO:0007669"/>
    <property type="project" value="UniProtKB-UniRule"/>
</dbReference>
<accession>W9GLI8</accession>
<evidence type="ECO:0000259" key="14">
    <source>
        <dbReference type="Pfam" id="PF00294"/>
    </source>
</evidence>
<dbReference type="InterPro" id="IPR011611">
    <property type="entry name" value="PfkB_dom"/>
</dbReference>
<evidence type="ECO:0000256" key="11">
    <source>
        <dbReference type="ARBA" id="ARBA00023277"/>
    </source>
</evidence>
<dbReference type="AlphaFoldDB" id="W9GLI8"/>
<dbReference type="InterPro" id="IPR002139">
    <property type="entry name" value="Ribo/fructo_kinase"/>
</dbReference>
<keyword evidence="8 12" id="KW-0067">ATP-binding</keyword>
<keyword evidence="11 12" id="KW-0119">Carbohydrate metabolism</keyword>
<evidence type="ECO:0000313" key="15">
    <source>
        <dbReference type="EMBL" id="EWT04764.1"/>
    </source>
</evidence>
<feature type="region of interest" description="Disordered" evidence="13">
    <location>
        <begin position="281"/>
        <end position="302"/>
    </location>
</feature>
<evidence type="ECO:0000256" key="9">
    <source>
        <dbReference type="ARBA" id="ARBA00022842"/>
    </source>
</evidence>
<name>W9GLI8_9MICO</name>
<keyword evidence="16" id="KW-1185">Reference proteome</keyword>
<keyword evidence="7 12" id="KW-0418">Kinase</keyword>
<dbReference type="PROSITE" id="PS00583">
    <property type="entry name" value="PFKB_KINASES_1"/>
    <property type="match status" value="1"/>
</dbReference>
<dbReference type="PANTHER" id="PTHR10584">
    <property type="entry name" value="SUGAR KINASE"/>
    <property type="match status" value="1"/>
</dbReference>
<dbReference type="InterPro" id="IPR029056">
    <property type="entry name" value="Ribokinase-like"/>
</dbReference>
<evidence type="ECO:0000256" key="8">
    <source>
        <dbReference type="ARBA" id="ARBA00022840"/>
    </source>
</evidence>
<comment type="subcellular location">
    <subcellularLocation>
        <location evidence="12">Cytoplasm</location>
    </subcellularLocation>
</comment>
<evidence type="ECO:0000256" key="7">
    <source>
        <dbReference type="ARBA" id="ARBA00022777"/>
    </source>
</evidence>
<feature type="binding site" evidence="12">
    <location>
        <position position="283"/>
    </location>
    <ligand>
        <name>K(+)</name>
        <dbReference type="ChEBI" id="CHEBI:29103"/>
    </ligand>
</feature>
<dbReference type="EMBL" id="AWQS01000189">
    <property type="protein sequence ID" value="EWT04764.1"/>
    <property type="molecule type" value="Genomic_DNA"/>
</dbReference>
<evidence type="ECO:0000256" key="12">
    <source>
        <dbReference type="HAMAP-Rule" id="MF_01987"/>
    </source>
</evidence>
<dbReference type="InterPro" id="IPR011877">
    <property type="entry name" value="Ribokinase"/>
</dbReference>
<comment type="similarity">
    <text evidence="1">Belongs to the carbohydrate kinase pfkB family.</text>
</comment>
<dbReference type="GO" id="GO:0005829">
    <property type="term" value="C:cytosol"/>
    <property type="evidence" value="ECO:0007669"/>
    <property type="project" value="TreeGrafter"/>
</dbReference>
<evidence type="ECO:0000313" key="16">
    <source>
        <dbReference type="Proteomes" id="UP000019494"/>
    </source>
</evidence>
<evidence type="ECO:0000256" key="4">
    <source>
        <dbReference type="ARBA" id="ARBA00022679"/>
    </source>
</evidence>
<evidence type="ECO:0000256" key="5">
    <source>
        <dbReference type="ARBA" id="ARBA00022723"/>
    </source>
</evidence>
<comment type="catalytic activity">
    <reaction evidence="12">
        <text>D-ribose + ATP = D-ribose 5-phosphate + ADP + H(+)</text>
        <dbReference type="Rhea" id="RHEA:13697"/>
        <dbReference type="ChEBI" id="CHEBI:15378"/>
        <dbReference type="ChEBI" id="CHEBI:30616"/>
        <dbReference type="ChEBI" id="CHEBI:47013"/>
        <dbReference type="ChEBI" id="CHEBI:78346"/>
        <dbReference type="ChEBI" id="CHEBI:456216"/>
        <dbReference type="EC" id="2.7.1.15"/>
    </reaction>
</comment>
<keyword evidence="9 12" id="KW-0460">Magnesium</keyword>
<feature type="binding site" evidence="12">
    <location>
        <begin position="217"/>
        <end position="222"/>
    </location>
    <ligand>
        <name>ATP</name>
        <dbReference type="ChEBI" id="CHEBI:30616"/>
    </ligand>
</feature>
<dbReference type="PRINTS" id="PR00990">
    <property type="entry name" value="RIBOKINASE"/>
</dbReference>
<reference evidence="16" key="1">
    <citation type="submission" date="2013-08" db="EMBL/GenBank/DDBJ databases">
        <title>Intrasporangium oryzae NRRL B-24470.</title>
        <authorList>
            <person name="Liu H."/>
            <person name="Wang G."/>
        </authorList>
    </citation>
    <scope>NUCLEOTIDE SEQUENCE [LARGE SCALE GENOMIC DNA]</scope>
    <source>
        <strain evidence="16">Q5-1</strain>
    </source>
</reference>
<feature type="binding site" evidence="12">
    <location>
        <begin position="8"/>
        <end position="10"/>
    </location>
    <ligand>
        <name>substrate</name>
    </ligand>
</feature>
<feature type="binding site" evidence="12">
    <location>
        <position position="182"/>
    </location>
    <ligand>
        <name>ATP</name>
        <dbReference type="ChEBI" id="CHEBI:30616"/>
    </ligand>
</feature>
<dbReference type="EC" id="2.7.1.15" evidence="2 12"/>
<evidence type="ECO:0000256" key="3">
    <source>
        <dbReference type="ARBA" id="ARBA00016943"/>
    </source>
</evidence>
<dbReference type="PANTHER" id="PTHR10584:SF166">
    <property type="entry name" value="RIBOKINASE"/>
    <property type="match status" value="1"/>
</dbReference>
<dbReference type="GO" id="GO:0004747">
    <property type="term" value="F:ribokinase activity"/>
    <property type="evidence" value="ECO:0007669"/>
    <property type="project" value="UniProtKB-UniRule"/>
</dbReference>
<evidence type="ECO:0000256" key="6">
    <source>
        <dbReference type="ARBA" id="ARBA00022741"/>
    </source>
</evidence>
<feature type="binding site" evidence="12">
    <location>
        <position position="250"/>
    </location>
    <ligand>
        <name>substrate</name>
    </ligand>
</feature>
<dbReference type="PATRIC" id="fig|584657.3.peg.3353"/>
<evidence type="ECO:0000256" key="13">
    <source>
        <dbReference type="SAM" id="MobiDB-lite"/>
    </source>
</evidence>
<organism evidence="15 16">
    <name type="scientific">Intrasporangium chromatireducens Q5-1</name>
    <dbReference type="NCBI Taxonomy" id="584657"/>
    <lineage>
        <taxon>Bacteria</taxon>
        <taxon>Bacillati</taxon>
        <taxon>Actinomycetota</taxon>
        <taxon>Actinomycetes</taxon>
        <taxon>Micrococcales</taxon>
        <taxon>Intrasporangiaceae</taxon>
        <taxon>Intrasporangium</taxon>
    </lineage>
</organism>
<feature type="binding site" evidence="12">
    <location>
        <begin position="36"/>
        <end position="40"/>
    </location>
    <ligand>
        <name>substrate</name>
    </ligand>
</feature>
<dbReference type="HAMAP" id="MF_01987">
    <property type="entry name" value="Ribokinase"/>
    <property type="match status" value="1"/>
</dbReference>
<keyword evidence="5 12" id="KW-0479">Metal-binding</keyword>
<evidence type="ECO:0000256" key="1">
    <source>
        <dbReference type="ARBA" id="ARBA00005380"/>
    </source>
</evidence>
<comment type="similarity">
    <text evidence="12">Belongs to the carbohydrate kinase PfkB family. Ribokinase subfamily.</text>
</comment>
<comment type="pathway">
    <text evidence="12">Carbohydrate metabolism; D-ribose degradation; D-ribose 5-phosphate from beta-D-ribopyranose: step 2/2.</text>
</comment>
<dbReference type="Pfam" id="PF00294">
    <property type="entry name" value="PfkB"/>
    <property type="match status" value="1"/>
</dbReference>
<feature type="binding site" evidence="12">
    <location>
        <position position="280"/>
    </location>
    <ligand>
        <name>K(+)</name>
        <dbReference type="ChEBI" id="CHEBI:29103"/>
    </ligand>
</feature>
<dbReference type="SUPFAM" id="SSF53613">
    <property type="entry name" value="Ribokinase-like"/>
    <property type="match status" value="1"/>
</dbReference>
<dbReference type="PROSITE" id="PS00584">
    <property type="entry name" value="PFKB_KINASES_2"/>
    <property type="match status" value="1"/>
</dbReference>
<comment type="function">
    <text evidence="12">Catalyzes the phosphorylation of ribose at O-5 in a reaction requiring ATP and magnesium. The resulting D-ribose-5-phosphate can then be used either for sythesis of nucleotides, histidine, and tryptophan, or as a component of the pentose phosphate pathway.</text>
</comment>
<protein>
    <recommendedName>
        <fullName evidence="3 12">Ribokinase</fullName>
        <shortName evidence="12">RK</shortName>
        <ecNumber evidence="2 12">2.7.1.15</ecNumber>
    </recommendedName>
</protein>
<feature type="binding site" evidence="12">
    <location>
        <position position="244"/>
    </location>
    <ligand>
        <name>K(+)</name>
        <dbReference type="ChEBI" id="CHEBI:29103"/>
    </ligand>
</feature>
<keyword evidence="6 12" id="KW-0547">Nucleotide-binding</keyword>
<sequence length="302" mass="30706">MSVVGSLNVDLGYRVRTLPVPGETVLAGDRSRAFGGKGGNQAVTVAVLGADVGFVGAVGADDAGESYLSHLRRHGVDVSGVAVVPHVDTGTAIILVDDSGENLIVVDPGANSAVEPGWVEEHVRAAEPAVVLAQLEVPVPVLESMAASLAADVTFVLNPAPMQADPDDLAKLLQRVDVLVPNRKELGQLARTAEPETLAEVQRCLGALSFDGTVVVTLGADGAVVREVGGEPTHHPALSVDPVDTTGAGDAFCGALAVGIAAGRELSDAVRRAIEVAGRSTLHRGAQPTQAPLEADIAADGS</sequence>
<keyword evidence="4 12" id="KW-0808">Transferase</keyword>
<comment type="cofactor">
    <cofactor evidence="12">
        <name>Mg(2+)</name>
        <dbReference type="ChEBI" id="CHEBI:18420"/>
    </cofactor>
    <text evidence="12">Requires a divalent cation, most likely magnesium in vivo, as an electrophilic catalyst to aid phosphoryl group transfer. It is the chelate of the metal and the nucleotide that is the actual substrate.</text>
</comment>
<dbReference type="GO" id="GO:0046872">
    <property type="term" value="F:metal ion binding"/>
    <property type="evidence" value="ECO:0007669"/>
    <property type="project" value="UniProtKB-KW"/>
</dbReference>
<dbReference type="CDD" id="cd01174">
    <property type="entry name" value="ribokinase"/>
    <property type="match status" value="1"/>
</dbReference>
<comment type="caution">
    <text evidence="12">Lacks conserved residue(s) required for the propagation of feature annotation.</text>
</comment>
<keyword evidence="10 12" id="KW-0630">Potassium</keyword>
<comment type="caution">
    <text evidence="15">The sequence shown here is derived from an EMBL/GenBank/DDBJ whole genome shotgun (WGS) entry which is preliminary data.</text>
</comment>
<dbReference type="UniPathway" id="UPA00916">
    <property type="reaction ID" value="UER00889"/>
</dbReference>
<comment type="activity regulation">
    <text evidence="12">Activated by a monovalent cation that binds near, but not in, the active site. The most likely occupant of the site in vivo is potassium. Ion binding induces a conformational change that may alter substrate affinity.</text>
</comment>
<evidence type="ECO:0000256" key="10">
    <source>
        <dbReference type="ARBA" id="ARBA00022958"/>
    </source>
</evidence>
<feature type="binding site" evidence="12">
    <location>
        <position position="246"/>
    </location>
    <ligand>
        <name>K(+)</name>
        <dbReference type="ChEBI" id="CHEBI:29103"/>
    </ligand>
</feature>
<keyword evidence="12" id="KW-0963">Cytoplasm</keyword>
<dbReference type="Proteomes" id="UP000019494">
    <property type="component" value="Unassembled WGS sequence"/>
</dbReference>
<evidence type="ECO:0000256" key="2">
    <source>
        <dbReference type="ARBA" id="ARBA00012035"/>
    </source>
</evidence>
<dbReference type="InterPro" id="IPR002173">
    <property type="entry name" value="Carboh/pur_kinase_PfkB_CS"/>
</dbReference>
<feature type="active site" description="Proton acceptor" evidence="12">
    <location>
        <position position="250"/>
    </location>
</feature>
<dbReference type="Gene3D" id="3.40.1190.20">
    <property type="match status" value="1"/>
</dbReference>
<proteinExistence type="inferred from homology"/>
<feature type="binding site" evidence="12">
    <location>
        <position position="285"/>
    </location>
    <ligand>
        <name>K(+)</name>
        <dbReference type="ChEBI" id="CHEBI:29103"/>
    </ligand>
</feature>